<sequence length="309" mass="36535">QDHSQRGPSGQIMGEFLQRNQDVKLSTLEQNMILICLYNLIFPNKHQQFNYYQISVDLNLGSIIMPFSCLICGEYLVCKSTYVPYFYTFVLIKVSLFVCRHFSILDNKLINPTVTIYFLCLTNELDKQRSVHPFNIFCVYMPFHSDCTHIISVHLSVHTREKDYSYNISVKCILYLYIYFDSLSPHNRETSLPREICENKMYVTTHELVHTGEKPFQCRMCDYRIYRNKLNVYTVIHTGDKPFEYLKHVTSKLFQCDISVHMTIHTGENPQICNKCVINICINFKYYCPVQELIMMYYKQNTLIILDAR</sequence>
<comment type="caution">
    <text evidence="3">The sequence shown here is derived from an EMBL/GenBank/DDBJ whole genome shotgun (WGS) entry which is preliminary data.</text>
</comment>
<dbReference type="PANTHER" id="PTHR23234">
    <property type="entry name" value="ZNF44 PROTEIN"/>
    <property type="match status" value="1"/>
</dbReference>
<evidence type="ECO:0000256" key="1">
    <source>
        <dbReference type="ARBA" id="ARBA00022723"/>
    </source>
</evidence>
<dbReference type="GO" id="GO:0046872">
    <property type="term" value="F:metal ion binding"/>
    <property type="evidence" value="ECO:0007669"/>
    <property type="project" value="UniProtKB-KW"/>
</dbReference>
<dbReference type="InterPro" id="IPR050758">
    <property type="entry name" value="Znf_C2H2-type"/>
</dbReference>
<keyword evidence="1" id="KW-0479">Metal-binding</keyword>
<proteinExistence type="predicted"/>
<organism evidence="3 4">
    <name type="scientific">Meganyctiphanes norvegica</name>
    <name type="common">Northern krill</name>
    <name type="synonym">Thysanopoda norvegica</name>
    <dbReference type="NCBI Taxonomy" id="48144"/>
    <lineage>
        <taxon>Eukaryota</taxon>
        <taxon>Metazoa</taxon>
        <taxon>Ecdysozoa</taxon>
        <taxon>Arthropoda</taxon>
        <taxon>Crustacea</taxon>
        <taxon>Multicrustacea</taxon>
        <taxon>Malacostraca</taxon>
        <taxon>Eumalacostraca</taxon>
        <taxon>Eucarida</taxon>
        <taxon>Euphausiacea</taxon>
        <taxon>Euphausiidae</taxon>
        <taxon>Meganyctiphanes</taxon>
    </lineage>
</organism>
<evidence type="ECO:0000256" key="2">
    <source>
        <dbReference type="ARBA" id="ARBA00022737"/>
    </source>
</evidence>
<feature type="non-terminal residue" evidence="3">
    <location>
        <position position="1"/>
    </location>
</feature>
<keyword evidence="2" id="KW-0677">Repeat</keyword>
<keyword evidence="4" id="KW-1185">Reference proteome</keyword>
<dbReference type="Gene3D" id="3.30.160.60">
    <property type="entry name" value="Classic Zinc Finger"/>
    <property type="match status" value="2"/>
</dbReference>
<gene>
    <name evidence="3" type="ORF">MNOR_LOCUS24503</name>
</gene>
<evidence type="ECO:0000313" key="3">
    <source>
        <dbReference type="EMBL" id="CAL4124427.1"/>
    </source>
</evidence>
<protein>
    <recommendedName>
        <fullName evidence="5">Zinc finger protein</fullName>
    </recommendedName>
</protein>
<dbReference type="InterPro" id="IPR036236">
    <property type="entry name" value="Znf_C2H2_sf"/>
</dbReference>
<dbReference type="AlphaFoldDB" id="A0AAV2RHB8"/>
<evidence type="ECO:0008006" key="5">
    <source>
        <dbReference type="Google" id="ProtNLM"/>
    </source>
</evidence>
<dbReference type="SUPFAM" id="SSF57667">
    <property type="entry name" value="beta-beta-alpha zinc fingers"/>
    <property type="match status" value="1"/>
</dbReference>
<dbReference type="PANTHER" id="PTHR23234:SF10">
    <property type="entry name" value="RIKEN CDNA 6720489N17 GENE-RELATED"/>
    <property type="match status" value="1"/>
</dbReference>
<name>A0AAV2RHB8_MEGNR</name>
<reference evidence="3 4" key="1">
    <citation type="submission" date="2024-05" db="EMBL/GenBank/DDBJ databases">
        <authorList>
            <person name="Wallberg A."/>
        </authorList>
    </citation>
    <scope>NUCLEOTIDE SEQUENCE [LARGE SCALE GENOMIC DNA]</scope>
</reference>
<dbReference type="Proteomes" id="UP001497623">
    <property type="component" value="Unassembled WGS sequence"/>
</dbReference>
<dbReference type="EMBL" id="CAXKWB010022558">
    <property type="protein sequence ID" value="CAL4124427.1"/>
    <property type="molecule type" value="Genomic_DNA"/>
</dbReference>
<accession>A0AAV2RHB8</accession>
<evidence type="ECO:0000313" key="4">
    <source>
        <dbReference type="Proteomes" id="UP001497623"/>
    </source>
</evidence>